<feature type="compositionally biased region" description="Low complexity" evidence="1">
    <location>
        <begin position="136"/>
        <end position="152"/>
    </location>
</feature>
<accession>A0A803LY11</accession>
<protein>
    <submittedName>
        <fullName evidence="2">Uncharacterized protein</fullName>
    </submittedName>
</protein>
<dbReference type="Proteomes" id="UP000596660">
    <property type="component" value="Unplaced"/>
</dbReference>
<dbReference type="Gramene" id="AUR62020362-RA">
    <property type="protein sequence ID" value="AUR62020362-RA:cds"/>
    <property type="gene ID" value="AUR62020362"/>
</dbReference>
<keyword evidence="3" id="KW-1185">Reference proteome</keyword>
<name>A0A803LY11_CHEQI</name>
<evidence type="ECO:0000313" key="2">
    <source>
        <dbReference type="EnsemblPlants" id="AUR62020362-RA:cds"/>
    </source>
</evidence>
<evidence type="ECO:0000313" key="3">
    <source>
        <dbReference type="Proteomes" id="UP000596660"/>
    </source>
</evidence>
<evidence type="ECO:0000256" key="1">
    <source>
        <dbReference type="SAM" id="MobiDB-lite"/>
    </source>
</evidence>
<dbReference type="RefSeq" id="XP_021755689.1">
    <property type="nucleotide sequence ID" value="XM_021899997.1"/>
</dbReference>
<feature type="region of interest" description="Disordered" evidence="1">
    <location>
        <begin position="135"/>
        <end position="166"/>
    </location>
</feature>
<proteinExistence type="predicted"/>
<reference evidence="2" key="2">
    <citation type="submission" date="2021-03" db="UniProtKB">
        <authorList>
            <consortium name="EnsemblPlants"/>
        </authorList>
    </citation>
    <scope>IDENTIFICATION</scope>
</reference>
<reference evidence="2" key="1">
    <citation type="journal article" date="2017" name="Nature">
        <title>The genome of Chenopodium quinoa.</title>
        <authorList>
            <person name="Jarvis D.E."/>
            <person name="Ho Y.S."/>
            <person name="Lightfoot D.J."/>
            <person name="Schmoeckel S.M."/>
            <person name="Li B."/>
            <person name="Borm T.J.A."/>
            <person name="Ohyanagi H."/>
            <person name="Mineta K."/>
            <person name="Michell C.T."/>
            <person name="Saber N."/>
            <person name="Kharbatia N.M."/>
            <person name="Rupper R.R."/>
            <person name="Sharp A.R."/>
            <person name="Dally N."/>
            <person name="Boughton B.A."/>
            <person name="Woo Y.H."/>
            <person name="Gao G."/>
            <person name="Schijlen E.G.W.M."/>
            <person name="Guo X."/>
            <person name="Momin A.A."/>
            <person name="Negrao S."/>
            <person name="Al-Babili S."/>
            <person name="Gehring C."/>
            <person name="Roessner U."/>
            <person name="Jung C."/>
            <person name="Murphy K."/>
            <person name="Arold S.T."/>
            <person name="Gojobori T."/>
            <person name="van der Linden C.G."/>
            <person name="van Loo E.N."/>
            <person name="Jellen E.N."/>
            <person name="Maughan P.J."/>
            <person name="Tester M."/>
        </authorList>
    </citation>
    <scope>NUCLEOTIDE SEQUENCE [LARGE SCALE GENOMIC DNA]</scope>
    <source>
        <strain evidence="2">cv. PI 614886</strain>
    </source>
</reference>
<sequence length="244" mass="27891">MSGTQEEDKKPGDQGAHINLKVKGQLRPTEKRIRKRSASTGDLLTMAWDSSWDEAFVSVFDEICAKGHYGIHKSQMWSDEFWRRFAYRFGQKIGNHQITSEQCQEWGMLPRNVNRIYEHPEADREPDMLSVKMNVSKKNTSGSSSSIKGSSWGKRKSYHTESNGSEEPKLNGLLMRVADELLSVRASKECSDSDIVKASVVYNNLIMRKQLLPVYMFLRATPKDKARILIIHLLTVPKKFINVI</sequence>
<dbReference type="EnsemblPlants" id="AUR62020362-RA">
    <property type="protein sequence ID" value="AUR62020362-RA:cds"/>
    <property type="gene ID" value="AUR62020362"/>
</dbReference>
<dbReference type="GeneID" id="110720909"/>
<gene>
    <name evidence="2" type="primary">LOC110720909</name>
</gene>
<organism evidence="2 3">
    <name type="scientific">Chenopodium quinoa</name>
    <name type="common">Quinoa</name>
    <dbReference type="NCBI Taxonomy" id="63459"/>
    <lineage>
        <taxon>Eukaryota</taxon>
        <taxon>Viridiplantae</taxon>
        <taxon>Streptophyta</taxon>
        <taxon>Embryophyta</taxon>
        <taxon>Tracheophyta</taxon>
        <taxon>Spermatophyta</taxon>
        <taxon>Magnoliopsida</taxon>
        <taxon>eudicotyledons</taxon>
        <taxon>Gunneridae</taxon>
        <taxon>Pentapetalae</taxon>
        <taxon>Caryophyllales</taxon>
        <taxon>Chenopodiaceae</taxon>
        <taxon>Chenopodioideae</taxon>
        <taxon>Atripliceae</taxon>
        <taxon>Chenopodium</taxon>
    </lineage>
</organism>
<dbReference type="AlphaFoldDB" id="A0A803LY11"/>